<feature type="region of interest" description="Disordered" evidence="1">
    <location>
        <begin position="1"/>
        <end position="63"/>
    </location>
</feature>
<sequence>MATLRETSPGAFSGTFYDSKPGLTSASEGRFTNVHVHPPKISKAPKSAVNNEEFTHHRQESSH</sequence>
<dbReference type="RefSeq" id="WP_070742013.1">
    <property type="nucleotide sequence ID" value="NZ_MDZA01000074.1"/>
</dbReference>
<organism evidence="2 3">
    <name type="scientific">Hymenobacter coccineus</name>
    <dbReference type="NCBI Taxonomy" id="1908235"/>
    <lineage>
        <taxon>Bacteria</taxon>
        <taxon>Pseudomonadati</taxon>
        <taxon>Bacteroidota</taxon>
        <taxon>Cytophagia</taxon>
        <taxon>Cytophagales</taxon>
        <taxon>Hymenobacteraceae</taxon>
        <taxon>Hymenobacter</taxon>
    </lineage>
</organism>
<comment type="caution">
    <text evidence="2">The sequence shown here is derived from an EMBL/GenBank/DDBJ whole genome shotgun (WGS) entry which is preliminary data.</text>
</comment>
<evidence type="ECO:0000256" key="1">
    <source>
        <dbReference type="SAM" id="MobiDB-lite"/>
    </source>
</evidence>
<dbReference type="AlphaFoldDB" id="A0A1G1TK77"/>
<reference evidence="2 3" key="1">
    <citation type="submission" date="2016-08" db="EMBL/GenBank/DDBJ databases">
        <title>Hymenobacter coccineus sp. nov., Hymenobacter lapidarius sp. nov. and Hymenobacter glacialis sp. nov., isolated from Antarctic soil.</title>
        <authorList>
            <person name="Sedlacek I."/>
            <person name="Kralova S."/>
            <person name="Kyrova K."/>
            <person name="Maslanova I."/>
            <person name="Stankova E."/>
            <person name="Vrbovska V."/>
            <person name="Nemec M."/>
            <person name="Bartak M."/>
            <person name="Svec P."/>
            <person name="Busse H.-J."/>
            <person name="Pantucek R."/>
        </authorList>
    </citation>
    <scope>NUCLEOTIDE SEQUENCE [LARGE SCALE GENOMIC DNA]</scope>
    <source>
        <strain evidence="2 3">CCM 8649</strain>
    </source>
</reference>
<gene>
    <name evidence="2" type="ORF">BEN49_20440</name>
</gene>
<evidence type="ECO:0000313" key="3">
    <source>
        <dbReference type="Proteomes" id="UP000177506"/>
    </source>
</evidence>
<evidence type="ECO:0000313" key="2">
    <source>
        <dbReference type="EMBL" id="OGX91267.1"/>
    </source>
</evidence>
<dbReference type="Proteomes" id="UP000177506">
    <property type="component" value="Unassembled WGS sequence"/>
</dbReference>
<accession>A0A1G1TK77</accession>
<protein>
    <submittedName>
        <fullName evidence="2">Uncharacterized protein</fullName>
    </submittedName>
</protein>
<keyword evidence="3" id="KW-1185">Reference proteome</keyword>
<dbReference type="EMBL" id="MDZA01000074">
    <property type="protein sequence ID" value="OGX91267.1"/>
    <property type="molecule type" value="Genomic_DNA"/>
</dbReference>
<proteinExistence type="predicted"/>
<name>A0A1G1TK77_9BACT</name>
<feature type="compositionally biased region" description="Basic and acidic residues" evidence="1">
    <location>
        <begin position="53"/>
        <end position="63"/>
    </location>
</feature>